<accession>A0AAE3J713</accession>
<dbReference type="RefSeq" id="WP_227615611.1">
    <property type="nucleotide sequence ID" value="NZ_JAJEPR010000021.1"/>
</dbReference>
<dbReference type="Pfam" id="PF13416">
    <property type="entry name" value="SBP_bac_8"/>
    <property type="match status" value="1"/>
</dbReference>
<comment type="caution">
    <text evidence="2">The sequence shown here is derived from an EMBL/GenBank/DDBJ whole genome shotgun (WGS) entry which is preliminary data.</text>
</comment>
<dbReference type="SUPFAM" id="SSF53850">
    <property type="entry name" value="Periplasmic binding protein-like II"/>
    <property type="match status" value="1"/>
</dbReference>
<proteinExistence type="predicted"/>
<evidence type="ECO:0000313" key="3">
    <source>
        <dbReference type="Proteomes" id="UP001197875"/>
    </source>
</evidence>
<evidence type="ECO:0000313" key="2">
    <source>
        <dbReference type="EMBL" id="MCC2190542.1"/>
    </source>
</evidence>
<gene>
    <name evidence="2" type="ORF">LKD71_12135</name>
</gene>
<dbReference type="AlphaFoldDB" id="A0AAE3J713"/>
<reference evidence="2 3" key="1">
    <citation type="submission" date="2021-10" db="EMBL/GenBank/DDBJ databases">
        <title>Anaerobic single-cell dispensing facilitates the cultivation of human gut bacteria.</title>
        <authorList>
            <person name="Afrizal A."/>
        </authorList>
    </citation>
    <scope>NUCLEOTIDE SEQUENCE [LARGE SCALE GENOMIC DNA]</scope>
    <source>
        <strain evidence="2 3">CLA-AA-H277</strain>
    </source>
</reference>
<protein>
    <submittedName>
        <fullName evidence="2">Extracellular solute-binding protein</fullName>
    </submittedName>
</protein>
<sequence>MKKRAAMLLAGMMVLSLAVPCAAGAEETNDSEYYYVNGKAPEEVTGNILFWSWDPNFFDMVQKMNDIYPNVTFDFVTVASADDYMQKLQAALTSGSDVPDILAMEINNVGKFYDMGIAEDLEQHEIDKDLLIPYLADIGTDDNGTFIGIPNTAAPGGLYYRRDLAKEYLGTDDPDEISAMVSDWDSFIATGKKIKEASDGAVNMIPGIDILVQPLVNQTGLRWRDENKLMVQENFTDTIELMLKLKEAEIDAGLDVWTPAWNASFGQGNVFCYPGSCWFQSYVIEPNDPEGSGNWGVAEVPGGAYNWGGIWWGMYNQSENKDAVAAWMKYELSKEGAQNKYDLIHFYPGVKSAYEDDYLNKPNEFFGGENVTELYLKEMDEMTVLRPISDDALFYNSMTFFAQSLEGTADEIAEKVEEDIISSNPEYEK</sequence>
<dbReference type="Gene3D" id="3.40.190.10">
    <property type="entry name" value="Periplasmic binding protein-like II"/>
    <property type="match status" value="1"/>
</dbReference>
<dbReference type="InterPro" id="IPR050490">
    <property type="entry name" value="Bact_solute-bd_prot1"/>
</dbReference>
<feature type="signal peptide" evidence="1">
    <location>
        <begin position="1"/>
        <end position="25"/>
    </location>
</feature>
<dbReference type="PANTHER" id="PTHR43649">
    <property type="entry name" value="ARABINOSE-BINDING PROTEIN-RELATED"/>
    <property type="match status" value="1"/>
</dbReference>
<dbReference type="EMBL" id="JAJEPR010000021">
    <property type="protein sequence ID" value="MCC2190542.1"/>
    <property type="molecule type" value="Genomic_DNA"/>
</dbReference>
<feature type="chain" id="PRO_5041930348" evidence="1">
    <location>
        <begin position="26"/>
        <end position="429"/>
    </location>
</feature>
<organism evidence="2 3">
    <name type="scientific">Fusicatenibacter faecihominis</name>
    <dbReference type="NCBI Taxonomy" id="2881276"/>
    <lineage>
        <taxon>Bacteria</taxon>
        <taxon>Bacillati</taxon>
        <taxon>Bacillota</taxon>
        <taxon>Clostridia</taxon>
        <taxon>Lachnospirales</taxon>
        <taxon>Lachnospiraceae</taxon>
        <taxon>Fusicatenibacter</taxon>
    </lineage>
</organism>
<dbReference type="InterPro" id="IPR006059">
    <property type="entry name" value="SBP"/>
</dbReference>
<evidence type="ECO:0000256" key="1">
    <source>
        <dbReference type="SAM" id="SignalP"/>
    </source>
</evidence>
<dbReference type="PANTHER" id="PTHR43649:SF32">
    <property type="entry name" value="SUGAR BINDING SECRETED PROTEIN"/>
    <property type="match status" value="1"/>
</dbReference>
<dbReference type="Proteomes" id="UP001197875">
    <property type="component" value="Unassembled WGS sequence"/>
</dbReference>
<keyword evidence="1" id="KW-0732">Signal</keyword>
<keyword evidence="3" id="KW-1185">Reference proteome</keyword>
<name>A0AAE3J713_9FIRM</name>